<evidence type="ECO:0000313" key="2">
    <source>
        <dbReference type="EMBL" id="TQJ03621.1"/>
    </source>
</evidence>
<dbReference type="Pfam" id="PF00903">
    <property type="entry name" value="Glyoxalase"/>
    <property type="match status" value="1"/>
</dbReference>
<organism evidence="2 3">
    <name type="scientific">Amycolatopsis cihanbeyliensis</name>
    <dbReference type="NCBI Taxonomy" id="1128664"/>
    <lineage>
        <taxon>Bacteria</taxon>
        <taxon>Bacillati</taxon>
        <taxon>Actinomycetota</taxon>
        <taxon>Actinomycetes</taxon>
        <taxon>Pseudonocardiales</taxon>
        <taxon>Pseudonocardiaceae</taxon>
        <taxon>Amycolatopsis</taxon>
    </lineage>
</organism>
<dbReference type="PANTHER" id="PTHR36503:SF2">
    <property type="entry name" value="BLR2408 PROTEIN"/>
    <property type="match status" value="1"/>
</dbReference>
<accession>A0A542DKK2</accession>
<dbReference type="InterPro" id="IPR029068">
    <property type="entry name" value="Glyas_Bleomycin-R_OHBP_Dase"/>
</dbReference>
<protein>
    <recommendedName>
        <fullName evidence="1">Glyoxalase/fosfomycin resistance/dioxygenase domain-containing protein</fullName>
    </recommendedName>
</protein>
<dbReference type="EMBL" id="VFML01000001">
    <property type="protein sequence ID" value="TQJ03621.1"/>
    <property type="molecule type" value="Genomic_DNA"/>
</dbReference>
<dbReference type="InterPro" id="IPR004360">
    <property type="entry name" value="Glyas_Fos-R_dOase_dom"/>
</dbReference>
<keyword evidence="3" id="KW-1185">Reference proteome</keyword>
<dbReference type="AlphaFoldDB" id="A0A542DKK2"/>
<name>A0A542DKK2_AMYCI</name>
<feature type="domain" description="Glyoxalase/fosfomycin resistance/dioxygenase" evidence="1">
    <location>
        <begin position="9"/>
        <end position="129"/>
    </location>
</feature>
<dbReference type="RefSeq" id="WP_141999394.1">
    <property type="nucleotide sequence ID" value="NZ_VFML01000001.1"/>
</dbReference>
<comment type="caution">
    <text evidence="2">The sequence shown here is derived from an EMBL/GenBank/DDBJ whole genome shotgun (WGS) entry which is preliminary data.</text>
</comment>
<dbReference type="SUPFAM" id="SSF54593">
    <property type="entry name" value="Glyoxalase/Bleomycin resistance protein/Dihydroxybiphenyl dioxygenase"/>
    <property type="match status" value="1"/>
</dbReference>
<proteinExistence type="predicted"/>
<gene>
    <name evidence="2" type="ORF">FB471_3383</name>
</gene>
<dbReference type="OrthoDB" id="4825162at2"/>
<reference evidence="2 3" key="1">
    <citation type="submission" date="2019-06" db="EMBL/GenBank/DDBJ databases">
        <title>Sequencing the genomes of 1000 actinobacteria strains.</title>
        <authorList>
            <person name="Klenk H.-P."/>
        </authorList>
    </citation>
    <scope>NUCLEOTIDE SEQUENCE [LARGE SCALE GENOMIC DNA]</scope>
    <source>
        <strain evidence="2 3">DSM 45679</strain>
    </source>
</reference>
<evidence type="ECO:0000259" key="1">
    <source>
        <dbReference type="Pfam" id="PF00903"/>
    </source>
</evidence>
<dbReference type="PANTHER" id="PTHR36503">
    <property type="entry name" value="BLR2520 PROTEIN"/>
    <property type="match status" value="1"/>
</dbReference>
<dbReference type="Proteomes" id="UP000320876">
    <property type="component" value="Unassembled WGS sequence"/>
</dbReference>
<dbReference type="Gene3D" id="3.10.180.10">
    <property type="entry name" value="2,3-Dihydroxybiphenyl 1,2-Dioxygenase, domain 1"/>
    <property type="match status" value="1"/>
</dbReference>
<evidence type="ECO:0000313" key="3">
    <source>
        <dbReference type="Proteomes" id="UP000320876"/>
    </source>
</evidence>
<sequence length="132" mass="13838">MSTEPIVLALPIADRGTSFEFYRAALGLAALGEPAEDGMPEPLRFAVNDGLHLMLVPTEGFGWVVGGREVAGRGTSECLLGLSASTEAEVNRIVQRAAEAGAEVVLAPGQQPWGYAGTFADPDGHAWMVTKV</sequence>